<keyword evidence="2" id="KW-1185">Reference proteome</keyword>
<name>A0ABW8KKD2_9GAMM</name>
<dbReference type="Proteomes" id="UP001620397">
    <property type="component" value="Unassembled WGS sequence"/>
</dbReference>
<dbReference type="EMBL" id="JADIKL010000007">
    <property type="protein sequence ID" value="MFK2931832.1"/>
    <property type="molecule type" value="Genomic_DNA"/>
</dbReference>
<gene>
    <name evidence="1" type="ORF">ISP14_13625</name>
</gene>
<evidence type="ECO:0008006" key="3">
    <source>
        <dbReference type="Google" id="ProtNLM"/>
    </source>
</evidence>
<sequence length="73" mass="8208">MIGNDDVAKAVSGLMIEYSEKLNDSIVLVMENCPEDEFKRYRLAAAKVLGEMLLEVMNPLYARHPELKPAGLR</sequence>
<evidence type="ECO:0000313" key="1">
    <source>
        <dbReference type="EMBL" id="MFK2931832.1"/>
    </source>
</evidence>
<proteinExistence type="predicted"/>
<reference evidence="1 2" key="1">
    <citation type="submission" date="2020-10" db="EMBL/GenBank/DDBJ databases">
        <title>Phylogeny of dyella-like bacteria.</title>
        <authorList>
            <person name="Fu J."/>
        </authorList>
    </citation>
    <scope>NUCLEOTIDE SEQUENCE [LARGE SCALE GENOMIC DNA]</scope>
    <source>
        <strain evidence="1 2">DKC-1</strain>
    </source>
</reference>
<dbReference type="RefSeq" id="WP_404540860.1">
    <property type="nucleotide sequence ID" value="NZ_JADIKL010000007.1"/>
</dbReference>
<comment type="caution">
    <text evidence="1">The sequence shown here is derived from an EMBL/GenBank/DDBJ whole genome shotgun (WGS) entry which is preliminary data.</text>
</comment>
<organism evidence="1 2">
    <name type="scientific">Dyella agri</name>
    <dbReference type="NCBI Taxonomy" id="1926869"/>
    <lineage>
        <taxon>Bacteria</taxon>
        <taxon>Pseudomonadati</taxon>
        <taxon>Pseudomonadota</taxon>
        <taxon>Gammaproteobacteria</taxon>
        <taxon>Lysobacterales</taxon>
        <taxon>Rhodanobacteraceae</taxon>
        <taxon>Dyella</taxon>
    </lineage>
</organism>
<evidence type="ECO:0000313" key="2">
    <source>
        <dbReference type="Proteomes" id="UP001620397"/>
    </source>
</evidence>
<protein>
    <recommendedName>
        <fullName evidence="3">Cytoplasmic protein</fullName>
    </recommendedName>
</protein>
<accession>A0ABW8KKD2</accession>